<feature type="domain" description="Cyclin-D1-binding protein 1-like N-terminal" evidence="2">
    <location>
        <begin position="45"/>
        <end position="197"/>
    </location>
</feature>
<sequence>MASSKDIHSTLLAEIANLLKILDHEGGNLDHAVTHKVENSLNAIKDISSLWQAHTTKLALAFKPPISGEAALKCLEEAGKLPRLLVAAYNAIDEDDKTGLMKPEVKDHIDMLFLAENSFLEELKEAVVRERLLLQNLRPASADSNARTLVSVGEVWESCKKLQALIDNGPVAVLQGKITAYSGIIRDAVEEFKELMEEEREDSDDENNDDDVDKPPSAVSDSEEVDDFEEFNFSAPSKPLSKELRQVGIKWKDMFIRLPTVTEVLCKTLCKRLENTESTKIIKINTCIKSISEATDDLVFGFSDNSITDVKEGFVVVTKELETIADLTTRPDDNFSTQLRAYIEKFKANNS</sequence>
<keyword evidence="4" id="KW-1185">Reference proteome</keyword>
<proteinExistence type="predicted"/>
<evidence type="ECO:0000313" key="3">
    <source>
        <dbReference type="EMBL" id="ANB11148.1"/>
    </source>
</evidence>
<feature type="region of interest" description="Disordered" evidence="1">
    <location>
        <begin position="195"/>
        <end position="225"/>
    </location>
</feature>
<evidence type="ECO:0000256" key="1">
    <source>
        <dbReference type="SAM" id="MobiDB-lite"/>
    </source>
</evidence>
<dbReference type="Gene3D" id="1.20.1420.10">
    <property type="entry name" value="Talin, central domain"/>
    <property type="match status" value="1"/>
</dbReference>
<dbReference type="Proteomes" id="UP000189580">
    <property type="component" value="Chromosome c"/>
</dbReference>
<evidence type="ECO:0000313" key="4">
    <source>
        <dbReference type="Proteomes" id="UP000189580"/>
    </source>
</evidence>
<dbReference type="PANTHER" id="PTHR15492:SF1">
    <property type="entry name" value="CYCLIN-D1-BINDING PROTEIN 1"/>
    <property type="match status" value="1"/>
</dbReference>
<reference evidence="3 4" key="1">
    <citation type="submission" date="2016-02" db="EMBL/GenBank/DDBJ databases">
        <title>Complete genome sequence and transcriptome regulation of the pentose utilising yeast Sugiyamaella lignohabitans.</title>
        <authorList>
            <person name="Bellasio M."/>
            <person name="Peymann A."/>
            <person name="Valli M."/>
            <person name="Sipitzky M."/>
            <person name="Graf A."/>
            <person name="Sauer M."/>
            <person name="Marx H."/>
            <person name="Mattanovich D."/>
        </authorList>
    </citation>
    <scope>NUCLEOTIDE SEQUENCE [LARGE SCALE GENOMIC DNA]</scope>
    <source>
        <strain evidence="3 4">CBS 10342</strain>
    </source>
</reference>
<dbReference type="AlphaFoldDB" id="A0A161HIT1"/>
<dbReference type="KEGG" id="slb:AWJ20_3948"/>
<dbReference type="OrthoDB" id="4088536at2759"/>
<dbReference type="GeneID" id="30036025"/>
<dbReference type="Gene3D" id="1.20.1410.10">
    <property type="entry name" value="I/LWEQ domain"/>
    <property type="match status" value="1"/>
</dbReference>
<dbReference type="RefSeq" id="XP_018733625.1">
    <property type="nucleotide sequence ID" value="XM_018880989.1"/>
</dbReference>
<dbReference type="EMBL" id="CP014500">
    <property type="protein sequence ID" value="ANB11148.1"/>
    <property type="molecule type" value="Genomic_DNA"/>
</dbReference>
<gene>
    <name evidence="3" type="ORF">AWJ20_3948</name>
</gene>
<accession>A0A161HIT1</accession>
<dbReference type="InterPro" id="IPR049317">
    <property type="entry name" value="GCIP-like_N"/>
</dbReference>
<dbReference type="PANTHER" id="PTHR15492">
    <property type="entry name" value="CYCLIN D1-BINDING PROTEIN 1"/>
    <property type="match status" value="1"/>
</dbReference>
<dbReference type="InterPro" id="IPR026907">
    <property type="entry name" value="GCIP-like"/>
</dbReference>
<name>A0A161HIT1_9ASCO</name>
<dbReference type="GO" id="GO:0005634">
    <property type="term" value="C:nucleus"/>
    <property type="evidence" value="ECO:0007669"/>
    <property type="project" value="TreeGrafter"/>
</dbReference>
<evidence type="ECO:0000259" key="2">
    <source>
        <dbReference type="Pfam" id="PF13324"/>
    </source>
</evidence>
<organism evidence="3 4">
    <name type="scientific">Sugiyamaella lignohabitans</name>
    <dbReference type="NCBI Taxonomy" id="796027"/>
    <lineage>
        <taxon>Eukaryota</taxon>
        <taxon>Fungi</taxon>
        <taxon>Dikarya</taxon>
        <taxon>Ascomycota</taxon>
        <taxon>Saccharomycotina</taxon>
        <taxon>Dipodascomycetes</taxon>
        <taxon>Dipodascales</taxon>
        <taxon>Trichomonascaceae</taxon>
        <taxon>Sugiyamaella</taxon>
    </lineage>
</organism>
<dbReference type="Pfam" id="PF13324">
    <property type="entry name" value="GCIP_N"/>
    <property type="match status" value="1"/>
</dbReference>
<feature type="compositionally biased region" description="Acidic residues" evidence="1">
    <location>
        <begin position="196"/>
        <end position="212"/>
    </location>
</feature>
<protein>
    <recommendedName>
        <fullName evidence="2">Cyclin-D1-binding protein 1-like N-terminal domain-containing protein</fullName>
    </recommendedName>
</protein>